<dbReference type="RefSeq" id="XP_020075161.1">
    <property type="nucleotide sequence ID" value="XM_020218906.1"/>
</dbReference>
<feature type="compositionally biased region" description="Low complexity" evidence="1">
    <location>
        <begin position="750"/>
        <end position="759"/>
    </location>
</feature>
<organism evidence="3 4">
    <name type="scientific">Hyphopichia burtonii NRRL Y-1933</name>
    <dbReference type="NCBI Taxonomy" id="984485"/>
    <lineage>
        <taxon>Eukaryota</taxon>
        <taxon>Fungi</taxon>
        <taxon>Dikarya</taxon>
        <taxon>Ascomycota</taxon>
        <taxon>Saccharomycotina</taxon>
        <taxon>Pichiomycetes</taxon>
        <taxon>Debaryomycetaceae</taxon>
        <taxon>Hyphopichia</taxon>
    </lineage>
</organism>
<evidence type="ECO:0000259" key="2">
    <source>
        <dbReference type="PROSITE" id="PS50003"/>
    </source>
</evidence>
<dbReference type="OrthoDB" id="5563754at2759"/>
<feature type="compositionally biased region" description="Polar residues" evidence="1">
    <location>
        <begin position="614"/>
        <end position="639"/>
    </location>
</feature>
<feature type="compositionally biased region" description="Polar residues" evidence="1">
    <location>
        <begin position="30"/>
        <end position="39"/>
    </location>
</feature>
<feature type="compositionally biased region" description="Low complexity" evidence="1">
    <location>
        <begin position="789"/>
        <end position="801"/>
    </location>
</feature>
<dbReference type="Pfam" id="PF25381">
    <property type="entry name" value="PH_26"/>
    <property type="match status" value="1"/>
</dbReference>
<dbReference type="Gene3D" id="2.30.29.30">
    <property type="entry name" value="Pleckstrin-homology domain (PH domain)/Phosphotyrosine-binding domain (PTB)"/>
    <property type="match status" value="1"/>
</dbReference>
<dbReference type="AlphaFoldDB" id="A0A1E4RFQ3"/>
<dbReference type="InterPro" id="IPR058155">
    <property type="entry name" value="Skg3/CAF120-like_PH"/>
</dbReference>
<feature type="domain" description="PH" evidence="2">
    <location>
        <begin position="61"/>
        <end position="181"/>
    </location>
</feature>
<evidence type="ECO:0000313" key="3">
    <source>
        <dbReference type="EMBL" id="ODV66094.1"/>
    </source>
</evidence>
<protein>
    <recommendedName>
        <fullName evidence="2">PH domain-containing protein</fullName>
    </recommendedName>
</protein>
<feature type="compositionally biased region" description="Polar residues" evidence="1">
    <location>
        <begin position="807"/>
        <end position="816"/>
    </location>
</feature>
<dbReference type="EMBL" id="KV454543">
    <property type="protein sequence ID" value="ODV66094.1"/>
    <property type="molecule type" value="Genomic_DNA"/>
</dbReference>
<dbReference type="InterPro" id="IPR011993">
    <property type="entry name" value="PH-like_dom_sf"/>
</dbReference>
<dbReference type="PROSITE" id="PS50003">
    <property type="entry name" value="PH_DOMAIN"/>
    <property type="match status" value="1"/>
</dbReference>
<dbReference type="SMART" id="SM00233">
    <property type="entry name" value="PH"/>
    <property type="match status" value="2"/>
</dbReference>
<dbReference type="InterPro" id="IPR001849">
    <property type="entry name" value="PH_domain"/>
</dbReference>
<proteinExistence type="predicted"/>
<keyword evidence="4" id="KW-1185">Reference proteome</keyword>
<feature type="region of interest" description="Disordered" evidence="1">
    <location>
        <begin position="1"/>
        <end position="40"/>
    </location>
</feature>
<sequence>MNAVKKFGSNHGSPKKNNPKSPETAKSGHQRSGTSTTIDNLDEVSPELVPIVTLLSSQSHRRYHEGLFMLYHDLNGDGKPADREWKEVYGILTGNQLAYWDAANLAAFRNNPDALLDASAKPNYLNFTDSIFNAMKNLPAAKQNLENVIIVSTTLKNRYIIQFKSYKDLIDWHLSLRLANYEYQSLQEAYTGALLSARGSRLSDIRTVLAEKRFDHEDWVSIRYGSGMAWKRCYAVVEPSNPKKKSFQPGRIVFYENDQKKKKQLMAEVTSATSVTAVYPSSHLLVDHSTMLKLECSINFKSPSVKPSSKNLADITNTSVFLMPEQHSAVPGFDTLIRFLIPLLDAFGLYGRPKRLKADRVDPESLLFGLPTLPHVHYLNLDDLEQLASRPDWLSWDVGQWTQNLKNIMKLKLDRGYEGCGSARGFGGAVNSLKSPKLGSPNSATFKGSPLKNSSSSRSQTPLRNDGILAHSNHRPPPPPAANGKTLAPAPGINPSEKKNPNNLTINPPNNSKEQHKSIHLAEIYNNYNEIESPSDQFQVDRNKLLNGGPGEIKEEDLPSRMQKINLAGNGPGPAYPKDDHELFSDDDSDDEPKQVGKYPGIPQNPGLAVPSYGSRNGSYSSVQSPMTQYNEFNQQFNKQVVDPHKPPFASSDDDRSETESPPPIPPPHQNQQYPPNQQFPQNKQSNIQKSKPSYNLANNTQTPPVLSPNKPRYITSPNHSQNQLPRFQTHDTSVPGSAPTPVPAPAPVPQGYQQGAPPHQRMMRGPVPPQQYGGAPPPQQYGAPPPQQYGAPHPQQQIHPQQPPQGNSYPNSLQFGYQAPPQPQPQPQPHPYQGRPPMQGYPPNGMYQAGAPPPGGMKKPGQQKLSPAMLGGGPSTAPGMGSGMPRPQPQNAASMRAYGNDGPSGQYQQGMPARNNPTGRPPVQQQGVPPASYARRY</sequence>
<reference evidence="4" key="1">
    <citation type="submission" date="2016-05" db="EMBL/GenBank/DDBJ databases">
        <title>Comparative genomics of biotechnologically important yeasts.</title>
        <authorList>
            <consortium name="DOE Joint Genome Institute"/>
            <person name="Riley R."/>
            <person name="Haridas S."/>
            <person name="Wolfe K.H."/>
            <person name="Lopes M.R."/>
            <person name="Hittinger C.T."/>
            <person name="Goker M."/>
            <person name="Salamov A."/>
            <person name="Wisecaver J."/>
            <person name="Long T.M."/>
            <person name="Aerts A.L."/>
            <person name="Barry K."/>
            <person name="Choi C."/>
            <person name="Clum A."/>
            <person name="Coughlan A.Y."/>
            <person name="Deshpande S."/>
            <person name="Douglass A.P."/>
            <person name="Hanson S.J."/>
            <person name="Klenk H.-P."/>
            <person name="Labutti K."/>
            <person name="Lapidus A."/>
            <person name="Lindquist E."/>
            <person name="Lipzen A."/>
            <person name="Meier-Kolthoff J.P."/>
            <person name="Ohm R.A."/>
            <person name="Otillar R.P."/>
            <person name="Pangilinan J."/>
            <person name="Peng Y."/>
            <person name="Rokas A."/>
            <person name="Rosa C.A."/>
            <person name="Scheuner C."/>
            <person name="Sibirny A.A."/>
            <person name="Slot J.C."/>
            <person name="Stielow J.B."/>
            <person name="Sun H."/>
            <person name="Kurtzman C.P."/>
            <person name="Blackwell M."/>
            <person name="Grigoriev I.V."/>
            <person name="Jeffries T.W."/>
        </authorList>
    </citation>
    <scope>NUCLEOTIDE SEQUENCE [LARGE SCALE GENOMIC DNA]</scope>
    <source>
        <strain evidence="4">NRRL Y-1933</strain>
    </source>
</reference>
<feature type="compositionally biased region" description="Pro residues" evidence="1">
    <location>
        <begin position="776"/>
        <end position="788"/>
    </location>
</feature>
<feature type="region of interest" description="Disordered" evidence="1">
    <location>
        <begin position="431"/>
        <end position="516"/>
    </location>
</feature>
<dbReference type="SUPFAM" id="SSF50729">
    <property type="entry name" value="PH domain-like"/>
    <property type="match status" value="1"/>
</dbReference>
<gene>
    <name evidence="3" type="ORF">HYPBUDRAFT_112517</name>
</gene>
<feature type="compositionally biased region" description="Pro residues" evidence="1">
    <location>
        <begin position="739"/>
        <end position="749"/>
    </location>
</feature>
<evidence type="ECO:0000256" key="1">
    <source>
        <dbReference type="SAM" id="MobiDB-lite"/>
    </source>
</evidence>
<feature type="compositionally biased region" description="Polar residues" evidence="1">
    <location>
        <begin position="440"/>
        <end position="463"/>
    </location>
</feature>
<feature type="compositionally biased region" description="Polar residues" evidence="1">
    <location>
        <begin position="688"/>
        <end position="705"/>
    </location>
</feature>
<feature type="compositionally biased region" description="Low complexity" evidence="1">
    <location>
        <begin position="670"/>
        <end position="687"/>
    </location>
</feature>
<dbReference type="STRING" id="984485.A0A1E4RFQ3"/>
<evidence type="ECO:0000313" key="4">
    <source>
        <dbReference type="Proteomes" id="UP000095085"/>
    </source>
</evidence>
<feature type="compositionally biased region" description="Low complexity" evidence="1">
    <location>
        <begin position="918"/>
        <end position="931"/>
    </location>
</feature>
<dbReference type="GeneID" id="30993456"/>
<dbReference type="Proteomes" id="UP000095085">
    <property type="component" value="Unassembled WGS sequence"/>
</dbReference>
<feature type="region of interest" description="Disordered" evidence="1">
    <location>
        <begin position="564"/>
        <end position="938"/>
    </location>
</feature>
<name>A0A1E4RFQ3_9ASCO</name>
<accession>A0A1E4RFQ3</accession>
<feature type="compositionally biased region" description="Pro residues" evidence="1">
    <location>
        <begin position="821"/>
        <end position="831"/>
    </location>
</feature>
<feature type="compositionally biased region" description="Polar residues" evidence="1">
    <location>
        <begin position="716"/>
        <end position="733"/>
    </location>
</feature>
<feature type="compositionally biased region" description="Low complexity" evidence="1">
    <location>
        <begin position="501"/>
        <end position="511"/>
    </location>
</feature>